<evidence type="ECO:0000256" key="4">
    <source>
        <dbReference type="ARBA" id="ARBA00022694"/>
    </source>
</evidence>
<sequence>MDSNPVLALTQFFLLFCSVFGQPYGLFEVSSGQATPVCASQVVQDEGVGDIELRDVNGSGSADSTESTVPEEFNIELNPAQALQRLSQEEVLNLKDQGITAGELIFSTFLPVRITSILGTTNQQENEEKEEVVQDNVEAAEDSSAIRRADRLAREQRGLSLLAGGVDALIIATRTVDPVSILEVTFPRLRPSGSVVVYGPHMEVC</sequence>
<evidence type="ECO:0000256" key="6">
    <source>
        <dbReference type="ARBA" id="ARBA00032319"/>
    </source>
</evidence>
<feature type="signal peptide" evidence="7">
    <location>
        <begin position="1"/>
        <end position="21"/>
    </location>
</feature>
<dbReference type="EMBL" id="KZ345157">
    <property type="protein sequence ID" value="PIO75288.1"/>
    <property type="molecule type" value="Genomic_DNA"/>
</dbReference>
<gene>
    <name evidence="8" type="ORF">TELCIR_02674</name>
</gene>
<protein>
    <recommendedName>
        <fullName evidence="3">tRNA (adenine(58)-N(1))-methyltransferase non-catalytic subunit TRM6</fullName>
    </recommendedName>
    <alternativeName>
        <fullName evidence="6">tRNA(m1A58)-methyltransferase subunit TRM6</fullName>
    </alternativeName>
</protein>
<dbReference type="InterPro" id="IPR017423">
    <property type="entry name" value="TRM6"/>
</dbReference>
<reference evidence="8 9" key="1">
    <citation type="submission" date="2015-09" db="EMBL/GenBank/DDBJ databases">
        <title>Draft genome of the parasitic nematode Teladorsagia circumcincta isolate WARC Sus (inbred).</title>
        <authorList>
            <person name="Mitreva M."/>
        </authorList>
    </citation>
    <scope>NUCLEOTIDE SEQUENCE [LARGE SCALE GENOMIC DNA]</scope>
    <source>
        <strain evidence="8 9">S</strain>
    </source>
</reference>
<dbReference type="PANTHER" id="PTHR12945:SF0">
    <property type="entry name" value="TRNA (ADENINE(58)-N(1))-METHYLTRANSFERASE NON-CATALYTIC SUBUNIT TRM6"/>
    <property type="match status" value="1"/>
</dbReference>
<dbReference type="OrthoDB" id="10254665at2759"/>
<evidence type="ECO:0000256" key="7">
    <source>
        <dbReference type="SAM" id="SignalP"/>
    </source>
</evidence>
<evidence type="ECO:0000313" key="9">
    <source>
        <dbReference type="Proteomes" id="UP000230423"/>
    </source>
</evidence>
<dbReference type="AlphaFoldDB" id="A0A2G9UYF0"/>
<keyword evidence="5" id="KW-0539">Nucleus</keyword>
<proteinExistence type="inferred from homology"/>
<evidence type="ECO:0000256" key="3">
    <source>
        <dbReference type="ARBA" id="ARBA00021704"/>
    </source>
</evidence>
<keyword evidence="7" id="KW-0732">Signal</keyword>
<evidence type="ECO:0000313" key="8">
    <source>
        <dbReference type="EMBL" id="PIO75288.1"/>
    </source>
</evidence>
<dbReference type="PANTHER" id="PTHR12945">
    <property type="entry name" value="TRANSLATION INITIATION FACTOR EIF3-RELATED"/>
    <property type="match status" value="1"/>
</dbReference>
<accession>A0A2G9UYF0</accession>
<comment type="subcellular location">
    <subcellularLocation>
        <location evidence="1">Nucleus</location>
    </subcellularLocation>
</comment>
<evidence type="ECO:0000256" key="1">
    <source>
        <dbReference type="ARBA" id="ARBA00004123"/>
    </source>
</evidence>
<dbReference type="Proteomes" id="UP000230423">
    <property type="component" value="Unassembled WGS sequence"/>
</dbReference>
<keyword evidence="9" id="KW-1185">Reference proteome</keyword>
<dbReference type="GO" id="GO:0031515">
    <property type="term" value="C:tRNA (m1A) methyltransferase complex"/>
    <property type="evidence" value="ECO:0007669"/>
    <property type="project" value="InterPro"/>
</dbReference>
<feature type="chain" id="PRO_5013553745" description="tRNA (adenine(58)-N(1))-methyltransferase non-catalytic subunit TRM6" evidence="7">
    <location>
        <begin position="22"/>
        <end position="205"/>
    </location>
</feature>
<comment type="similarity">
    <text evidence="2">Belongs to the TRM6/GCD10 family.</text>
</comment>
<dbReference type="GO" id="GO:0005634">
    <property type="term" value="C:nucleus"/>
    <property type="evidence" value="ECO:0007669"/>
    <property type="project" value="UniProtKB-SubCell"/>
</dbReference>
<evidence type="ECO:0000256" key="5">
    <source>
        <dbReference type="ARBA" id="ARBA00023242"/>
    </source>
</evidence>
<keyword evidence="4" id="KW-0819">tRNA processing</keyword>
<dbReference type="GO" id="GO:0030488">
    <property type="term" value="P:tRNA methylation"/>
    <property type="evidence" value="ECO:0007669"/>
    <property type="project" value="InterPro"/>
</dbReference>
<name>A0A2G9UYF0_TELCI</name>
<organism evidence="8 9">
    <name type="scientific">Teladorsagia circumcincta</name>
    <name type="common">Brown stomach worm</name>
    <name type="synonym">Ostertagia circumcincta</name>
    <dbReference type="NCBI Taxonomy" id="45464"/>
    <lineage>
        <taxon>Eukaryota</taxon>
        <taxon>Metazoa</taxon>
        <taxon>Ecdysozoa</taxon>
        <taxon>Nematoda</taxon>
        <taxon>Chromadorea</taxon>
        <taxon>Rhabditida</taxon>
        <taxon>Rhabditina</taxon>
        <taxon>Rhabditomorpha</taxon>
        <taxon>Strongyloidea</taxon>
        <taxon>Trichostrongylidae</taxon>
        <taxon>Teladorsagia</taxon>
    </lineage>
</organism>
<evidence type="ECO:0000256" key="2">
    <source>
        <dbReference type="ARBA" id="ARBA00008320"/>
    </source>
</evidence>